<dbReference type="PROSITE" id="PS51833">
    <property type="entry name" value="HDOD"/>
    <property type="match status" value="1"/>
</dbReference>
<dbReference type="STRING" id="1390249.BHU72_12155"/>
<evidence type="ECO:0000313" key="2">
    <source>
        <dbReference type="EMBL" id="OEH84153.1"/>
    </source>
</evidence>
<reference evidence="2 3" key="1">
    <citation type="submission" date="2016-09" db="EMBL/GenBank/DDBJ databases">
        <title>Desulfuribacillus arsenicus sp. nov., an obligately anaerobic, dissimilatory arsenic- and antimonate-reducing bacterium isolated from anoxic sediments.</title>
        <authorList>
            <person name="Abin C.A."/>
            <person name="Hollibaugh J.T."/>
        </authorList>
    </citation>
    <scope>NUCLEOTIDE SEQUENCE [LARGE SCALE GENOMIC DNA]</scope>
    <source>
        <strain evidence="2 3">MLFW-2</strain>
    </source>
</reference>
<gene>
    <name evidence="2" type="ORF">BHU72_12155</name>
</gene>
<dbReference type="PANTHER" id="PTHR33525">
    <property type="match status" value="1"/>
</dbReference>
<dbReference type="Proteomes" id="UP000095255">
    <property type="component" value="Unassembled WGS sequence"/>
</dbReference>
<dbReference type="RefSeq" id="WP_069703390.1">
    <property type="nucleotide sequence ID" value="NZ_MJAT01000040.1"/>
</dbReference>
<dbReference type="CDD" id="cd00077">
    <property type="entry name" value="HDc"/>
    <property type="match status" value="1"/>
</dbReference>
<dbReference type="EMBL" id="MJAT01000040">
    <property type="protein sequence ID" value="OEH84153.1"/>
    <property type="molecule type" value="Genomic_DNA"/>
</dbReference>
<protein>
    <recommendedName>
        <fullName evidence="1">HDOD domain-containing protein</fullName>
    </recommendedName>
</protein>
<organism evidence="2 3">
    <name type="scientific">Desulfuribacillus stibiiarsenatis</name>
    <dbReference type="NCBI Taxonomy" id="1390249"/>
    <lineage>
        <taxon>Bacteria</taxon>
        <taxon>Bacillati</taxon>
        <taxon>Bacillota</taxon>
        <taxon>Desulfuribacillia</taxon>
        <taxon>Desulfuribacillales</taxon>
        <taxon>Desulfuribacillaceae</taxon>
        <taxon>Desulfuribacillus</taxon>
    </lineage>
</organism>
<dbReference type="AlphaFoldDB" id="A0A1E5L297"/>
<sequence>MDKHRVLEFLEQSEDIPILPKNISEILEMLKDPCGFEIDHLVQKVTQSVELNDIMLKNLNSGYFQLNKKIKTIKEAVVYLGMQTVQNLIIFYISRLLFPNITDRRKRSFDIYKYWNHVLGTSVAASILASRINCSDKYKLFSYGLIHDIGIPVLDTCLPEFIDEVSLKVHKGMHQIVAERSVLGGLTHSDIGAWLCEKWNLREDIINIVKFHHTPFVPKINIKEVQLLHIADVISTEYYEKLLGLNLNSNVSKSIMKTLGITEDDYIYVAEILPEEVDKLNSYLLV</sequence>
<comment type="caution">
    <text evidence="2">The sequence shown here is derived from an EMBL/GenBank/DDBJ whole genome shotgun (WGS) entry which is preliminary data.</text>
</comment>
<evidence type="ECO:0000259" key="1">
    <source>
        <dbReference type="PROSITE" id="PS51833"/>
    </source>
</evidence>
<dbReference type="OrthoDB" id="2045426at2"/>
<dbReference type="SUPFAM" id="SSF109604">
    <property type="entry name" value="HD-domain/PDEase-like"/>
    <property type="match status" value="1"/>
</dbReference>
<keyword evidence="3" id="KW-1185">Reference proteome</keyword>
<dbReference type="InterPro" id="IPR013976">
    <property type="entry name" value="HDOD"/>
</dbReference>
<evidence type="ECO:0000313" key="3">
    <source>
        <dbReference type="Proteomes" id="UP000095255"/>
    </source>
</evidence>
<feature type="domain" description="HDOD" evidence="1">
    <location>
        <begin position="16"/>
        <end position="215"/>
    </location>
</feature>
<dbReference type="PANTHER" id="PTHR33525:SF3">
    <property type="entry name" value="RIBONUCLEASE Y"/>
    <property type="match status" value="1"/>
</dbReference>
<name>A0A1E5L297_9FIRM</name>
<proteinExistence type="predicted"/>
<dbReference type="InterPro" id="IPR003607">
    <property type="entry name" value="HD/PDEase_dom"/>
</dbReference>
<dbReference type="Gene3D" id="1.10.3210.10">
    <property type="entry name" value="Hypothetical protein af1432"/>
    <property type="match status" value="1"/>
</dbReference>
<dbReference type="InterPro" id="IPR052340">
    <property type="entry name" value="RNase_Y/CdgJ"/>
</dbReference>
<dbReference type="Pfam" id="PF08668">
    <property type="entry name" value="HDOD"/>
    <property type="match status" value="1"/>
</dbReference>
<accession>A0A1E5L297</accession>